<dbReference type="InterPro" id="IPR036249">
    <property type="entry name" value="Thioredoxin-like_sf"/>
</dbReference>
<dbReference type="SUPFAM" id="SSF52833">
    <property type="entry name" value="Thioredoxin-like"/>
    <property type="match status" value="3"/>
</dbReference>
<dbReference type="CDD" id="cd02981">
    <property type="entry name" value="PDI_b_family"/>
    <property type="match status" value="1"/>
</dbReference>
<accession>A0AAD9SXJ9</accession>
<keyword evidence="11" id="KW-0732">Signal</keyword>
<evidence type="ECO:0000313" key="13">
    <source>
        <dbReference type="EMBL" id="KAK2624959.1"/>
    </source>
</evidence>
<evidence type="ECO:0000256" key="10">
    <source>
        <dbReference type="SAM" id="MobiDB-lite"/>
    </source>
</evidence>
<dbReference type="CDD" id="cd02982">
    <property type="entry name" value="PDI_b'_family"/>
    <property type="match status" value="1"/>
</dbReference>
<dbReference type="EC" id="5.3.4.1" evidence="5"/>
<dbReference type="Gene3D" id="3.40.30.10">
    <property type="entry name" value="Glutaredoxin"/>
    <property type="match status" value="3"/>
</dbReference>
<dbReference type="GO" id="GO:0006457">
    <property type="term" value="P:protein folding"/>
    <property type="evidence" value="ECO:0007669"/>
    <property type="project" value="TreeGrafter"/>
</dbReference>
<keyword evidence="7" id="KW-0413">Isomerase</keyword>
<comment type="subcellular location">
    <subcellularLocation>
        <location evidence="3">Endoplasmic reticulum lumen</location>
    </subcellularLocation>
</comment>
<dbReference type="GO" id="GO:0005788">
    <property type="term" value="C:endoplasmic reticulum lumen"/>
    <property type="evidence" value="ECO:0007669"/>
    <property type="project" value="UniProtKB-SubCell"/>
</dbReference>
<comment type="caution">
    <text evidence="13">The sequence shown here is derived from an EMBL/GenBank/DDBJ whole genome shotgun (WGS) entry which is preliminary data.</text>
</comment>
<dbReference type="GO" id="GO:0003756">
    <property type="term" value="F:protein disulfide isomerase activity"/>
    <property type="evidence" value="ECO:0007669"/>
    <property type="project" value="UniProtKB-EC"/>
</dbReference>
<dbReference type="PANTHER" id="PTHR18929:SF132">
    <property type="entry name" value="PROTEIN DISULFIDE-ISOMERASE A3"/>
    <property type="match status" value="1"/>
</dbReference>
<dbReference type="EMBL" id="JAUBYV010000008">
    <property type="protein sequence ID" value="KAK2624959.1"/>
    <property type="molecule type" value="Genomic_DNA"/>
</dbReference>
<dbReference type="Proteomes" id="UP001285354">
    <property type="component" value="Unassembled WGS sequence"/>
</dbReference>
<name>A0AAD9SXJ9_9HELO</name>
<dbReference type="PANTHER" id="PTHR18929">
    <property type="entry name" value="PROTEIN DISULFIDE ISOMERASE"/>
    <property type="match status" value="1"/>
</dbReference>
<feature type="domain" description="Thioredoxin" evidence="12">
    <location>
        <begin position="29"/>
        <end position="119"/>
    </location>
</feature>
<dbReference type="CDD" id="cd02961">
    <property type="entry name" value="PDI_a_family"/>
    <property type="match status" value="1"/>
</dbReference>
<comment type="similarity">
    <text evidence="4">Belongs to the protein disulfide isomerase family.</text>
</comment>
<evidence type="ECO:0000256" key="7">
    <source>
        <dbReference type="ARBA" id="ARBA00023235"/>
    </source>
</evidence>
<keyword evidence="6" id="KW-0256">Endoplasmic reticulum</keyword>
<gene>
    <name evidence="13" type="ORF">QTJ16_005328</name>
</gene>
<comment type="function">
    <text evidence="2">Participates in the folding of proteins containing disulfide bonds, may be involved in glycosylation, prolyl hydroxylation and triglyceride transfer.</text>
</comment>
<feature type="chain" id="PRO_5042076274" description="Protein disulfide-isomerase" evidence="11">
    <location>
        <begin position="22"/>
        <end position="375"/>
    </location>
</feature>
<evidence type="ECO:0000313" key="14">
    <source>
        <dbReference type="Proteomes" id="UP001285354"/>
    </source>
</evidence>
<dbReference type="InterPro" id="IPR013766">
    <property type="entry name" value="Thioredoxin_domain"/>
</dbReference>
<evidence type="ECO:0000256" key="8">
    <source>
        <dbReference type="ARBA" id="ARBA00023284"/>
    </source>
</evidence>
<evidence type="ECO:0000256" key="11">
    <source>
        <dbReference type="SAM" id="SignalP"/>
    </source>
</evidence>
<dbReference type="Pfam" id="PF13848">
    <property type="entry name" value="Thioredoxin_6"/>
    <property type="match status" value="1"/>
</dbReference>
<sequence length="375" mass="42457">MLPKTLLICACELLTASGALAWKHAGRDKFQEVTSGKEVSLVAFVAPWTESSKALEPEWLSATSQSPKELISVDCTAEAILCSEQGIISYPSIRVYHSNGNMKRYRGPRKASSIVSYMKRAELPEVSVLDHKNITSFKSVDGAVFIAYVTGFQHRLALLFAGLAKRYHDRYTFAMVTDSSLVKREGLQYPTIMCYKRSESKQHLFPVEVQVLDLEQWMTNVTTPLVGEFTRRNEMKYLKAGKSVVYFFYSSSENRDEYVKSITQLATTYQNQLTFVTVDAVEHRHMMPKLGLDAGAGPALAVFNPTHGHVFPFENEGQHISAKDVENFMHEISLGKIHPWTGKKEEGEEEEEEKEEEEKEEGKKEERKTEGHTEL</sequence>
<feature type="region of interest" description="Disordered" evidence="10">
    <location>
        <begin position="336"/>
        <end position="375"/>
    </location>
</feature>
<evidence type="ECO:0000256" key="2">
    <source>
        <dbReference type="ARBA" id="ARBA00002692"/>
    </source>
</evidence>
<organism evidence="13 14">
    <name type="scientific">Diplocarpon rosae</name>
    <dbReference type="NCBI Taxonomy" id="946125"/>
    <lineage>
        <taxon>Eukaryota</taxon>
        <taxon>Fungi</taxon>
        <taxon>Dikarya</taxon>
        <taxon>Ascomycota</taxon>
        <taxon>Pezizomycotina</taxon>
        <taxon>Leotiomycetes</taxon>
        <taxon>Helotiales</taxon>
        <taxon>Drepanopezizaceae</taxon>
        <taxon>Diplocarpon</taxon>
    </lineage>
</organism>
<dbReference type="GO" id="GO:0034976">
    <property type="term" value="P:response to endoplasmic reticulum stress"/>
    <property type="evidence" value="ECO:0007669"/>
    <property type="project" value="TreeGrafter"/>
</dbReference>
<evidence type="ECO:0000256" key="3">
    <source>
        <dbReference type="ARBA" id="ARBA00004319"/>
    </source>
</evidence>
<reference evidence="13" key="1">
    <citation type="submission" date="2023-06" db="EMBL/GenBank/DDBJ databases">
        <title>Draft genome of Marssonina rosae.</title>
        <authorList>
            <person name="Cheng Q."/>
        </authorList>
    </citation>
    <scope>NUCLEOTIDE SEQUENCE</scope>
    <source>
        <strain evidence="13">R4</strain>
    </source>
</reference>
<evidence type="ECO:0000259" key="12">
    <source>
        <dbReference type="Pfam" id="PF00085"/>
    </source>
</evidence>
<evidence type="ECO:0000256" key="4">
    <source>
        <dbReference type="ARBA" id="ARBA00006347"/>
    </source>
</evidence>
<dbReference type="AlphaFoldDB" id="A0AAD9SXJ9"/>
<feature type="compositionally biased region" description="Acidic residues" evidence="10">
    <location>
        <begin position="347"/>
        <end position="359"/>
    </location>
</feature>
<comment type="catalytic activity">
    <reaction evidence="1">
        <text>Catalyzes the rearrangement of -S-S- bonds in proteins.</text>
        <dbReference type="EC" id="5.3.4.1"/>
    </reaction>
</comment>
<evidence type="ECO:0000256" key="5">
    <source>
        <dbReference type="ARBA" id="ARBA00012723"/>
    </source>
</evidence>
<proteinExistence type="inferred from homology"/>
<evidence type="ECO:0000256" key="6">
    <source>
        <dbReference type="ARBA" id="ARBA00022824"/>
    </source>
</evidence>
<feature type="compositionally biased region" description="Basic and acidic residues" evidence="10">
    <location>
        <begin position="360"/>
        <end position="375"/>
    </location>
</feature>
<keyword evidence="8" id="KW-0676">Redox-active center</keyword>
<protein>
    <recommendedName>
        <fullName evidence="9">Protein disulfide-isomerase</fullName>
        <ecNumber evidence="5">5.3.4.1</ecNumber>
    </recommendedName>
</protein>
<dbReference type="Pfam" id="PF00085">
    <property type="entry name" value="Thioredoxin"/>
    <property type="match status" value="1"/>
</dbReference>
<evidence type="ECO:0000256" key="1">
    <source>
        <dbReference type="ARBA" id="ARBA00001182"/>
    </source>
</evidence>
<evidence type="ECO:0000256" key="9">
    <source>
        <dbReference type="ARBA" id="ARBA00039846"/>
    </source>
</evidence>
<feature type="signal peptide" evidence="11">
    <location>
        <begin position="1"/>
        <end position="21"/>
    </location>
</feature>
<keyword evidence="14" id="KW-1185">Reference proteome</keyword>